<dbReference type="EMBL" id="ML179299">
    <property type="protein sequence ID" value="THU91712.1"/>
    <property type="molecule type" value="Genomic_DNA"/>
</dbReference>
<protein>
    <submittedName>
        <fullName evidence="2">Uncharacterized protein</fullName>
    </submittedName>
</protein>
<gene>
    <name evidence="2" type="ORF">K435DRAFT_908024</name>
</gene>
<feature type="compositionally biased region" description="Polar residues" evidence="1">
    <location>
        <begin position="41"/>
        <end position="56"/>
    </location>
</feature>
<reference evidence="2 3" key="1">
    <citation type="journal article" date="2019" name="Nat. Ecol. Evol.">
        <title>Megaphylogeny resolves global patterns of mushroom evolution.</title>
        <authorList>
            <person name="Varga T."/>
            <person name="Krizsan K."/>
            <person name="Foldi C."/>
            <person name="Dima B."/>
            <person name="Sanchez-Garcia M."/>
            <person name="Sanchez-Ramirez S."/>
            <person name="Szollosi G.J."/>
            <person name="Szarkandi J.G."/>
            <person name="Papp V."/>
            <person name="Albert L."/>
            <person name="Andreopoulos W."/>
            <person name="Angelini C."/>
            <person name="Antonin V."/>
            <person name="Barry K.W."/>
            <person name="Bougher N.L."/>
            <person name="Buchanan P."/>
            <person name="Buyck B."/>
            <person name="Bense V."/>
            <person name="Catcheside P."/>
            <person name="Chovatia M."/>
            <person name="Cooper J."/>
            <person name="Damon W."/>
            <person name="Desjardin D."/>
            <person name="Finy P."/>
            <person name="Geml J."/>
            <person name="Haridas S."/>
            <person name="Hughes K."/>
            <person name="Justo A."/>
            <person name="Karasinski D."/>
            <person name="Kautmanova I."/>
            <person name="Kiss B."/>
            <person name="Kocsube S."/>
            <person name="Kotiranta H."/>
            <person name="LaButti K.M."/>
            <person name="Lechner B.E."/>
            <person name="Liimatainen K."/>
            <person name="Lipzen A."/>
            <person name="Lukacs Z."/>
            <person name="Mihaltcheva S."/>
            <person name="Morgado L.N."/>
            <person name="Niskanen T."/>
            <person name="Noordeloos M.E."/>
            <person name="Ohm R.A."/>
            <person name="Ortiz-Santana B."/>
            <person name="Ovrebo C."/>
            <person name="Racz N."/>
            <person name="Riley R."/>
            <person name="Savchenko A."/>
            <person name="Shiryaev A."/>
            <person name="Soop K."/>
            <person name="Spirin V."/>
            <person name="Szebenyi C."/>
            <person name="Tomsovsky M."/>
            <person name="Tulloss R.E."/>
            <person name="Uehling J."/>
            <person name="Grigoriev I.V."/>
            <person name="Vagvolgyi C."/>
            <person name="Papp T."/>
            <person name="Martin F.M."/>
            <person name="Miettinen O."/>
            <person name="Hibbett D.S."/>
            <person name="Nagy L.G."/>
        </authorList>
    </citation>
    <scope>NUCLEOTIDE SEQUENCE [LARGE SCALE GENOMIC DNA]</scope>
    <source>
        <strain evidence="2 3">CBS 962.96</strain>
    </source>
</reference>
<feature type="non-terminal residue" evidence="2">
    <location>
        <position position="1"/>
    </location>
</feature>
<dbReference type="AlphaFoldDB" id="A0A4S8LQI6"/>
<evidence type="ECO:0000256" key="1">
    <source>
        <dbReference type="SAM" id="MobiDB-lite"/>
    </source>
</evidence>
<evidence type="ECO:0000313" key="2">
    <source>
        <dbReference type="EMBL" id="THU91712.1"/>
    </source>
</evidence>
<proteinExistence type="predicted"/>
<evidence type="ECO:0000313" key="3">
    <source>
        <dbReference type="Proteomes" id="UP000297245"/>
    </source>
</evidence>
<feature type="region of interest" description="Disordered" evidence="1">
    <location>
        <begin position="23"/>
        <end position="56"/>
    </location>
</feature>
<keyword evidence="3" id="KW-1185">Reference proteome</keyword>
<sequence length="124" mass="13595">MSTPKSKNSLMKKVRGALGLGKKANIRPVPRPGADGPAGNYPNTVTGSEITEGQSQNPLGEWRESIINFQLAKSGVVQANMMETVLLNLESVLDWIFPKRVQALFPLLEVLEGKIRVLRVRGRS</sequence>
<name>A0A4S8LQI6_DENBC</name>
<organism evidence="2 3">
    <name type="scientific">Dendrothele bispora (strain CBS 962.96)</name>
    <dbReference type="NCBI Taxonomy" id="1314807"/>
    <lineage>
        <taxon>Eukaryota</taxon>
        <taxon>Fungi</taxon>
        <taxon>Dikarya</taxon>
        <taxon>Basidiomycota</taxon>
        <taxon>Agaricomycotina</taxon>
        <taxon>Agaricomycetes</taxon>
        <taxon>Agaricomycetidae</taxon>
        <taxon>Agaricales</taxon>
        <taxon>Agaricales incertae sedis</taxon>
        <taxon>Dendrothele</taxon>
    </lineage>
</organism>
<accession>A0A4S8LQI6</accession>
<dbReference type="Proteomes" id="UP000297245">
    <property type="component" value="Unassembled WGS sequence"/>
</dbReference>